<evidence type="ECO:0000259" key="4">
    <source>
        <dbReference type="PROSITE" id="PS50851"/>
    </source>
</evidence>
<dbReference type="GO" id="GO:0006935">
    <property type="term" value="P:chemotaxis"/>
    <property type="evidence" value="ECO:0007669"/>
    <property type="project" value="InterPro"/>
</dbReference>
<gene>
    <name evidence="5" type="ORF">MNBD_GAMMA24-1198</name>
</gene>
<evidence type="ECO:0000256" key="3">
    <source>
        <dbReference type="ARBA" id="ARBA00022490"/>
    </source>
</evidence>
<dbReference type="GO" id="GO:0005829">
    <property type="term" value="C:cytosol"/>
    <property type="evidence" value="ECO:0007669"/>
    <property type="project" value="TreeGrafter"/>
</dbReference>
<dbReference type="InterPro" id="IPR039315">
    <property type="entry name" value="CheW"/>
</dbReference>
<protein>
    <recommendedName>
        <fullName evidence="2">Chemotaxis protein CheW</fullName>
    </recommendedName>
</protein>
<dbReference type="InterPro" id="IPR002545">
    <property type="entry name" value="CheW-lke_dom"/>
</dbReference>
<dbReference type="SMART" id="SM00260">
    <property type="entry name" value="CheW"/>
    <property type="match status" value="1"/>
</dbReference>
<feature type="domain" description="CheW-like" evidence="4">
    <location>
        <begin position="22"/>
        <end position="166"/>
    </location>
</feature>
<name>A0A3B1BQU8_9ZZZZ</name>
<dbReference type="EMBL" id="UOFZ01000164">
    <property type="protein sequence ID" value="VAX14224.1"/>
    <property type="molecule type" value="Genomic_DNA"/>
</dbReference>
<reference evidence="5" key="1">
    <citation type="submission" date="2018-06" db="EMBL/GenBank/DDBJ databases">
        <authorList>
            <person name="Zhirakovskaya E."/>
        </authorList>
    </citation>
    <scope>NUCLEOTIDE SEQUENCE</scope>
</reference>
<evidence type="ECO:0000256" key="1">
    <source>
        <dbReference type="ARBA" id="ARBA00004496"/>
    </source>
</evidence>
<dbReference type="PANTHER" id="PTHR22617">
    <property type="entry name" value="CHEMOTAXIS SENSOR HISTIDINE KINASE-RELATED"/>
    <property type="match status" value="1"/>
</dbReference>
<dbReference type="AlphaFoldDB" id="A0A3B1BQU8"/>
<accession>A0A3B1BQU8</accession>
<dbReference type="GO" id="GO:0007165">
    <property type="term" value="P:signal transduction"/>
    <property type="evidence" value="ECO:0007669"/>
    <property type="project" value="InterPro"/>
</dbReference>
<dbReference type="SUPFAM" id="SSF50341">
    <property type="entry name" value="CheW-like"/>
    <property type="match status" value="1"/>
</dbReference>
<dbReference type="InterPro" id="IPR036061">
    <property type="entry name" value="CheW-like_dom_sf"/>
</dbReference>
<dbReference type="Gene3D" id="2.40.50.180">
    <property type="entry name" value="CheA-289, Domain 4"/>
    <property type="match status" value="1"/>
</dbReference>
<comment type="subcellular location">
    <subcellularLocation>
        <location evidence="1">Cytoplasm</location>
    </subcellularLocation>
</comment>
<dbReference type="Gene3D" id="2.30.30.40">
    <property type="entry name" value="SH3 Domains"/>
    <property type="match status" value="1"/>
</dbReference>
<dbReference type="PANTHER" id="PTHR22617:SF45">
    <property type="entry name" value="CHEMOTAXIS PROTEIN CHEW"/>
    <property type="match status" value="1"/>
</dbReference>
<dbReference type="Pfam" id="PF01584">
    <property type="entry name" value="CheW"/>
    <property type="match status" value="1"/>
</dbReference>
<evidence type="ECO:0000313" key="5">
    <source>
        <dbReference type="EMBL" id="VAX14224.1"/>
    </source>
</evidence>
<keyword evidence="3" id="KW-0963">Cytoplasm</keyword>
<evidence type="ECO:0000256" key="2">
    <source>
        <dbReference type="ARBA" id="ARBA00021483"/>
    </source>
</evidence>
<organism evidence="5">
    <name type="scientific">hydrothermal vent metagenome</name>
    <dbReference type="NCBI Taxonomy" id="652676"/>
    <lineage>
        <taxon>unclassified sequences</taxon>
        <taxon>metagenomes</taxon>
        <taxon>ecological metagenomes</taxon>
    </lineage>
</organism>
<dbReference type="CDD" id="cd00732">
    <property type="entry name" value="CheW"/>
    <property type="match status" value="1"/>
</dbReference>
<sequence>MAEAKLNNDTQLQGGGSLEEFGAQYLTFSLAEEEYGVDILRVQEIRGWDTVTRVPNAPAYVKGVLNLRGAIVPIFDLLERFNLSLQGYTKDTVVIVLRVMSANGMRSIGVVVDAVSDVLNSTEDSITNTPDFGGSVATEYISGLVSAGGKMIMLLDVDKLLCQDEGIGTENVKGS</sequence>
<proteinExistence type="predicted"/>
<dbReference type="PROSITE" id="PS50851">
    <property type="entry name" value="CHEW"/>
    <property type="match status" value="1"/>
</dbReference>